<dbReference type="Proteomes" id="UP000035955">
    <property type="component" value="Unassembled WGS sequence"/>
</dbReference>
<gene>
    <name evidence="9" type="ORF">VQ02_01480</name>
</gene>
<keyword evidence="3" id="KW-0805">Transcription regulation</keyword>
<keyword evidence="10" id="KW-1185">Reference proteome</keyword>
<dbReference type="Pfam" id="PF09278">
    <property type="entry name" value="MerR-DNA-bind"/>
    <property type="match status" value="1"/>
</dbReference>
<comment type="caution">
    <text evidence="9">The sequence shown here is derived from an EMBL/GenBank/DDBJ whole genome shotgun (WGS) entry which is preliminary data.</text>
</comment>
<comment type="subcellular location">
    <subcellularLocation>
        <location evidence="1">Cytoplasm</location>
    </subcellularLocation>
</comment>
<dbReference type="SMART" id="SM00422">
    <property type="entry name" value="HTH_MERR"/>
    <property type="match status" value="1"/>
</dbReference>
<keyword evidence="2" id="KW-0963">Cytoplasm</keyword>
<dbReference type="InterPro" id="IPR011789">
    <property type="entry name" value="CueR"/>
</dbReference>
<dbReference type="GO" id="GO:0005737">
    <property type="term" value="C:cytoplasm"/>
    <property type="evidence" value="ECO:0007669"/>
    <property type="project" value="UniProtKB-SubCell"/>
</dbReference>
<protein>
    <recommendedName>
        <fullName evidence="8">HTH merR-type domain-containing protein</fullName>
    </recommendedName>
</protein>
<dbReference type="NCBIfam" id="TIGR02044">
    <property type="entry name" value="CueR"/>
    <property type="match status" value="1"/>
</dbReference>
<feature type="region of interest" description="Disordered" evidence="7">
    <location>
        <begin position="132"/>
        <end position="178"/>
    </location>
</feature>
<dbReference type="PATRIC" id="fig|298794.3.peg.7716"/>
<dbReference type="InterPro" id="IPR015358">
    <property type="entry name" value="Tscrpt_reg_MerR_DNA-bd"/>
</dbReference>
<evidence type="ECO:0000256" key="7">
    <source>
        <dbReference type="SAM" id="MobiDB-lite"/>
    </source>
</evidence>
<accession>A0A0J6TBP4</accession>
<dbReference type="PANTHER" id="PTHR30204">
    <property type="entry name" value="REDOX-CYCLING DRUG-SENSING TRANSCRIPTIONAL ACTIVATOR SOXR"/>
    <property type="match status" value="1"/>
</dbReference>
<dbReference type="GO" id="GO:0045893">
    <property type="term" value="P:positive regulation of DNA-templated transcription"/>
    <property type="evidence" value="ECO:0007669"/>
    <property type="project" value="InterPro"/>
</dbReference>
<dbReference type="InterPro" id="IPR009061">
    <property type="entry name" value="DNA-bd_dom_put_sf"/>
</dbReference>
<dbReference type="AlphaFoldDB" id="A0A0J6TBP4"/>
<dbReference type="GO" id="GO:0005507">
    <property type="term" value="F:copper ion binding"/>
    <property type="evidence" value="ECO:0007669"/>
    <property type="project" value="InterPro"/>
</dbReference>
<dbReference type="EMBL" id="LABY01000009">
    <property type="protein sequence ID" value="KMO43028.1"/>
    <property type="molecule type" value="Genomic_DNA"/>
</dbReference>
<dbReference type="CDD" id="cd01108">
    <property type="entry name" value="HTH_CueR"/>
    <property type="match status" value="1"/>
</dbReference>
<dbReference type="Gene3D" id="1.10.1660.10">
    <property type="match status" value="1"/>
</dbReference>
<evidence type="ECO:0000313" key="10">
    <source>
        <dbReference type="Proteomes" id="UP000035955"/>
    </source>
</evidence>
<name>A0A0J6TBP4_9HYPH</name>
<reference evidence="9 10" key="1">
    <citation type="submission" date="2015-03" db="EMBL/GenBank/DDBJ databases">
        <title>Genome sequencing of Methylobacterium variabile DSM 16961.</title>
        <authorList>
            <person name="Chaudhry V."/>
            <person name="Patil P.B."/>
        </authorList>
    </citation>
    <scope>NUCLEOTIDE SEQUENCE [LARGE SCALE GENOMIC DNA]</scope>
    <source>
        <strain evidence="9 10">DSM 16961</strain>
    </source>
</reference>
<dbReference type="InterPro" id="IPR000551">
    <property type="entry name" value="MerR-type_HTH_dom"/>
</dbReference>
<dbReference type="Pfam" id="PF00376">
    <property type="entry name" value="MerR"/>
    <property type="match status" value="1"/>
</dbReference>
<keyword evidence="4" id="KW-0238">DNA-binding</keyword>
<dbReference type="SUPFAM" id="SSF46955">
    <property type="entry name" value="Putative DNA-binding domain"/>
    <property type="match status" value="1"/>
</dbReference>
<dbReference type="PROSITE" id="PS00552">
    <property type="entry name" value="HTH_MERR_1"/>
    <property type="match status" value="1"/>
</dbReference>
<evidence type="ECO:0000256" key="1">
    <source>
        <dbReference type="ARBA" id="ARBA00004496"/>
    </source>
</evidence>
<evidence type="ECO:0000256" key="2">
    <source>
        <dbReference type="ARBA" id="ARBA00022490"/>
    </source>
</evidence>
<dbReference type="GO" id="GO:0003700">
    <property type="term" value="F:DNA-binding transcription factor activity"/>
    <property type="evidence" value="ECO:0007669"/>
    <property type="project" value="InterPro"/>
</dbReference>
<dbReference type="PRINTS" id="PR00040">
    <property type="entry name" value="HTHMERR"/>
</dbReference>
<evidence type="ECO:0000313" key="9">
    <source>
        <dbReference type="EMBL" id="KMO43028.1"/>
    </source>
</evidence>
<organism evidence="9 10">
    <name type="scientific">Methylobacterium variabile</name>
    <dbReference type="NCBI Taxonomy" id="298794"/>
    <lineage>
        <taxon>Bacteria</taxon>
        <taxon>Pseudomonadati</taxon>
        <taxon>Pseudomonadota</taxon>
        <taxon>Alphaproteobacteria</taxon>
        <taxon>Hyphomicrobiales</taxon>
        <taxon>Methylobacteriaceae</taxon>
        <taxon>Methylobacterium</taxon>
    </lineage>
</organism>
<dbReference type="InterPro" id="IPR047057">
    <property type="entry name" value="MerR_fam"/>
</dbReference>
<dbReference type="PROSITE" id="PS50937">
    <property type="entry name" value="HTH_MERR_2"/>
    <property type="match status" value="1"/>
</dbReference>
<keyword evidence="6" id="KW-0175">Coiled coil</keyword>
<sequence>MLNIGQAADASGVSAKMIRYYESIGLIVKAGRSASGYRRYGEADVHALRFIRRGRDLGFSVEQIAGLLALWRDRDRASAQVKAVALEHVAALNRKIEELQAMVRTLSDLAEHCGGDHRPDCPILDDLAGAGDESAVASPAPGHRFGAGTLREGRRARKPGTARLAKRPVAPAGPPGHN</sequence>
<dbReference type="OrthoDB" id="9802944at2"/>
<keyword evidence="5" id="KW-0804">Transcription</keyword>
<evidence type="ECO:0000259" key="8">
    <source>
        <dbReference type="PROSITE" id="PS50937"/>
    </source>
</evidence>
<dbReference type="PANTHER" id="PTHR30204:SF94">
    <property type="entry name" value="HEAVY METAL-DEPENDENT TRANSCRIPTIONAL REGULATOR HI_0293-RELATED"/>
    <property type="match status" value="1"/>
</dbReference>
<feature type="domain" description="HTH merR-type" evidence="8">
    <location>
        <begin position="1"/>
        <end position="70"/>
    </location>
</feature>
<feature type="compositionally biased region" description="Basic residues" evidence="7">
    <location>
        <begin position="154"/>
        <end position="166"/>
    </location>
</feature>
<proteinExistence type="predicted"/>
<dbReference type="GO" id="GO:0003677">
    <property type="term" value="F:DNA binding"/>
    <property type="evidence" value="ECO:0007669"/>
    <property type="project" value="UniProtKB-KW"/>
</dbReference>
<feature type="coiled-coil region" evidence="6">
    <location>
        <begin position="82"/>
        <end position="109"/>
    </location>
</feature>
<evidence type="ECO:0000256" key="5">
    <source>
        <dbReference type="ARBA" id="ARBA00023163"/>
    </source>
</evidence>
<evidence type="ECO:0000256" key="3">
    <source>
        <dbReference type="ARBA" id="ARBA00023015"/>
    </source>
</evidence>
<evidence type="ECO:0000256" key="4">
    <source>
        <dbReference type="ARBA" id="ARBA00023125"/>
    </source>
</evidence>
<evidence type="ECO:0000256" key="6">
    <source>
        <dbReference type="SAM" id="Coils"/>
    </source>
</evidence>